<dbReference type="WBParaSite" id="SSLN_0001888101-mRNA-1">
    <property type="protein sequence ID" value="SSLN_0001888101-mRNA-1"/>
    <property type="gene ID" value="SSLN_0001888101"/>
</dbReference>
<name>A0A183TP00_SCHSO</name>
<evidence type="ECO:0000313" key="2">
    <source>
        <dbReference type="Proteomes" id="UP000275846"/>
    </source>
</evidence>
<reference evidence="1 2" key="2">
    <citation type="submission" date="2018-11" db="EMBL/GenBank/DDBJ databases">
        <authorList>
            <consortium name="Pathogen Informatics"/>
        </authorList>
    </citation>
    <scope>NUCLEOTIDE SEQUENCE [LARGE SCALE GENOMIC DNA]</scope>
    <source>
        <strain evidence="1 2">NST_G2</strain>
    </source>
</reference>
<organism evidence="3">
    <name type="scientific">Schistocephalus solidus</name>
    <name type="common">Tapeworm</name>
    <dbReference type="NCBI Taxonomy" id="70667"/>
    <lineage>
        <taxon>Eukaryota</taxon>
        <taxon>Metazoa</taxon>
        <taxon>Spiralia</taxon>
        <taxon>Lophotrochozoa</taxon>
        <taxon>Platyhelminthes</taxon>
        <taxon>Cestoda</taxon>
        <taxon>Eucestoda</taxon>
        <taxon>Diphyllobothriidea</taxon>
        <taxon>Diphyllobothriidae</taxon>
        <taxon>Schistocephalus</taxon>
    </lineage>
</organism>
<dbReference type="Proteomes" id="UP000275846">
    <property type="component" value="Unassembled WGS sequence"/>
</dbReference>
<dbReference type="AlphaFoldDB" id="A0A183TP00"/>
<reference evidence="3" key="1">
    <citation type="submission" date="2016-06" db="UniProtKB">
        <authorList>
            <consortium name="WormBaseParasite"/>
        </authorList>
    </citation>
    <scope>IDENTIFICATION</scope>
</reference>
<dbReference type="EMBL" id="UYSU01043883">
    <property type="protein sequence ID" value="VDM04584.1"/>
    <property type="molecule type" value="Genomic_DNA"/>
</dbReference>
<protein>
    <submittedName>
        <fullName evidence="3">Prophage protein</fullName>
    </submittedName>
</protein>
<gene>
    <name evidence="1" type="ORF">SSLN_LOCUS18198</name>
</gene>
<sequence>MQITPSQYGEVVMKNIDSELLLWLRIWNEINKRANRVPAVKVTPAQEADIKDAAVKKLVVESLYHCRL</sequence>
<proteinExistence type="predicted"/>
<evidence type="ECO:0000313" key="1">
    <source>
        <dbReference type="EMBL" id="VDM04584.1"/>
    </source>
</evidence>
<accession>A0A183TP00</accession>
<evidence type="ECO:0000313" key="3">
    <source>
        <dbReference type="WBParaSite" id="SSLN_0001888101-mRNA-1"/>
    </source>
</evidence>
<keyword evidence="2" id="KW-1185">Reference proteome</keyword>